<dbReference type="GO" id="GO:0007165">
    <property type="term" value="P:signal transduction"/>
    <property type="evidence" value="ECO:0007669"/>
    <property type="project" value="InterPro"/>
</dbReference>
<evidence type="ECO:0000313" key="8">
    <source>
        <dbReference type="Proteomes" id="UP001152320"/>
    </source>
</evidence>
<dbReference type="PROSITE" id="PS50010">
    <property type="entry name" value="DH_2"/>
    <property type="match status" value="1"/>
</dbReference>
<dbReference type="Proteomes" id="UP001152320">
    <property type="component" value="Chromosome 16"/>
</dbReference>
<feature type="compositionally biased region" description="Low complexity" evidence="3">
    <location>
        <begin position="495"/>
        <end position="512"/>
    </location>
</feature>
<evidence type="ECO:0000313" key="7">
    <source>
        <dbReference type="EMBL" id="KAJ8027448.1"/>
    </source>
</evidence>
<feature type="compositionally biased region" description="Polar residues" evidence="3">
    <location>
        <begin position="1081"/>
        <end position="1093"/>
    </location>
</feature>
<feature type="region of interest" description="Disordered" evidence="3">
    <location>
        <begin position="1067"/>
        <end position="1107"/>
    </location>
</feature>
<feature type="domain" description="Ras-associating" evidence="5">
    <location>
        <begin position="678"/>
        <end position="771"/>
    </location>
</feature>
<feature type="compositionally biased region" description="Polar residues" evidence="3">
    <location>
        <begin position="1438"/>
        <end position="1453"/>
    </location>
</feature>
<feature type="compositionally biased region" description="Basic and acidic residues" evidence="3">
    <location>
        <begin position="44"/>
        <end position="63"/>
    </location>
</feature>
<feature type="compositionally biased region" description="Polar residues" evidence="3">
    <location>
        <begin position="1625"/>
        <end position="1635"/>
    </location>
</feature>
<feature type="domain" description="DH" evidence="4">
    <location>
        <begin position="246"/>
        <end position="423"/>
    </location>
</feature>
<dbReference type="SMART" id="SM00233">
    <property type="entry name" value="PH"/>
    <property type="match status" value="1"/>
</dbReference>
<keyword evidence="1" id="KW-0343">GTPase activation</keyword>
<feature type="compositionally biased region" description="Basic and acidic residues" evidence="3">
    <location>
        <begin position="1413"/>
        <end position="1437"/>
    </location>
</feature>
<feature type="region of interest" description="Disordered" evidence="3">
    <location>
        <begin position="1192"/>
        <end position="1319"/>
    </location>
</feature>
<dbReference type="InterPro" id="IPR000159">
    <property type="entry name" value="RA_dom"/>
</dbReference>
<dbReference type="Pfam" id="PF22286">
    <property type="entry name" value="RHG20_PH"/>
    <property type="match status" value="1"/>
</dbReference>
<feature type="region of interest" description="Disordered" evidence="3">
    <location>
        <begin position="473"/>
        <end position="534"/>
    </location>
</feature>
<dbReference type="InterPro" id="IPR047886">
    <property type="entry name" value="ARHGAP20-like_RhoGAP"/>
</dbReference>
<feature type="region of interest" description="Disordered" evidence="3">
    <location>
        <begin position="1469"/>
        <end position="1513"/>
    </location>
</feature>
<dbReference type="InterPro" id="IPR035899">
    <property type="entry name" value="DBL_dom_sf"/>
</dbReference>
<feature type="compositionally biased region" description="Low complexity" evidence="3">
    <location>
        <begin position="1070"/>
        <end position="1080"/>
    </location>
</feature>
<dbReference type="InterPro" id="IPR008936">
    <property type="entry name" value="Rho_GTPase_activation_prot"/>
</dbReference>
<feature type="region of interest" description="Disordered" evidence="3">
    <location>
        <begin position="1338"/>
        <end position="1455"/>
    </location>
</feature>
<feature type="compositionally biased region" description="Polar residues" evidence="3">
    <location>
        <begin position="1265"/>
        <end position="1274"/>
    </location>
</feature>
<evidence type="ECO:0000256" key="1">
    <source>
        <dbReference type="ARBA" id="ARBA00022468"/>
    </source>
</evidence>
<evidence type="ECO:0000259" key="6">
    <source>
        <dbReference type="PROSITE" id="PS50238"/>
    </source>
</evidence>
<feature type="domain" description="Rho-GAP" evidence="6">
    <location>
        <begin position="821"/>
        <end position="1007"/>
    </location>
</feature>
<name>A0A9Q1GY28_HOLLE</name>
<feature type="compositionally biased region" description="Polar residues" evidence="3">
    <location>
        <begin position="1242"/>
        <end position="1252"/>
    </location>
</feature>
<dbReference type="InterPro" id="IPR047887">
    <property type="entry name" value="ARHGAP20_PH"/>
</dbReference>
<dbReference type="GO" id="GO:0005085">
    <property type="term" value="F:guanyl-nucleotide exchange factor activity"/>
    <property type="evidence" value="ECO:0007669"/>
    <property type="project" value="InterPro"/>
</dbReference>
<feature type="region of interest" description="Disordered" evidence="3">
    <location>
        <begin position="1"/>
        <end position="80"/>
    </location>
</feature>
<dbReference type="SUPFAM" id="SSF54236">
    <property type="entry name" value="Ubiquitin-like"/>
    <property type="match status" value="1"/>
</dbReference>
<reference evidence="7" key="1">
    <citation type="submission" date="2021-10" db="EMBL/GenBank/DDBJ databases">
        <title>Tropical sea cucumber genome reveals ecological adaptation and Cuvierian tubules defense mechanism.</title>
        <authorList>
            <person name="Chen T."/>
        </authorList>
    </citation>
    <scope>NUCLEOTIDE SEQUENCE</scope>
    <source>
        <strain evidence="7">Nanhai2018</strain>
        <tissue evidence="7">Muscle</tissue>
    </source>
</reference>
<evidence type="ECO:0000256" key="2">
    <source>
        <dbReference type="ARBA" id="ARBA00022553"/>
    </source>
</evidence>
<feature type="region of interest" description="Disordered" evidence="3">
    <location>
        <begin position="1546"/>
        <end position="1586"/>
    </location>
</feature>
<gene>
    <name evidence="7" type="ORF">HOLleu_32593</name>
</gene>
<feature type="compositionally biased region" description="Polar residues" evidence="3">
    <location>
        <begin position="1361"/>
        <end position="1380"/>
    </location>
</feature>
<sequence>MHTVTFSEDIVYHPHNGSKHVPHSPRRSKNGDLRNGYLPHHKAREVFIKERSLSDPSRQKEKSSSSNIHNKGRPHPVPGLRHEVHNLWASAPSSVHQRHFHRQLYGIDEDVILEEDVGDNRYLPSRGLSASYDTARMLRGVYPLEEEEEEDWSALFVKSSRRDDETTFSVPAILPDGRHVMLTGELGMRIKDLVSAAAMQYKLPECRIKLALTKAHLNEDADAILIEDHEIQFEERLPSLPAGGDSRNALISDFLTSEEDYLESLQSYFLTYEEPLSQLPSLSLNDKRLLFAPLKPFLKCSKRIIAQVGSALKLSEIPRIGNIFPPQLWQEYKNYYSTYKSVRELLHNLRQTNDEFTGFCKDLRGAARQSLDSLLLLPVQRVGQYDSFLTHLMDQTPTSHPDYRNIVSASKIASAMVKERQEEVSQAENEARLLQVQERFPGDDLFLLTVDCFKAQKFKSLAARRRSAPSSVIKNALTSSKSKPGLEKSAQGQGIPSSLSSYEINSSSIEPPTSARGHSSESGTDKSQRLQPPTSLSNTKRLYIMEGPVHVTVGLQTQVRYLFLFDDVLIIAKPNKSCTLFRLKHRLRVCELWLATCTQDVSEINNSPESSFVLGWPTTNNVLTFTSKEEKDLWWQSLSKHIEAERERQDCKSVPVIVCNRDEDSKSMHTKTFQAGYQSTSKDILLMAMEQFNLPTDQHENYQLWVQSGKEEDLYPLIGHEYPHSIKMNHTREAALHREDLYFPGDLDQLSSAENELRGYQCQFILRRKGRSSSGVSSDTSGIQRKLRNKKSHFKLGFRRSLSSKPASPNSSESESQLFGKSLSVLSSEGEPPQPILDLLTNIYNNGPFTHGIFRKSANARMVRELKARLNAGEQFDLGEVHVSTAASMLTDFLRNLPDCLFTGELYSQWLLVNQIKDVPEKIDTVKRILEKLPEANLTLMRYIFCIFYHITLNAEENSMNGTNLAICISPSMIWPPLSAGAMAQAHATKESPQLLQFLISHCVEIFGKDVTTLFGPPPARKETVCPVDSGGDSDGALGRRNASSMDSIEQEFSDEIEPNNNAQIKKWGVPPLVSPSSLSRDSGITSSDNQIYPDSDNTDTTDSGVNSQERLNTILNSAASKHSRFNQNEGYFASEDIILAPTRRARTGSDPSVVSPEIRRRLQMFQKQDGENGNISPETLKFIEDVTKESRSTLLLPGSTQRPPKRDPPPTGYHSPGRLLNSAPSSATNSKSSSLEKVPQVSGSTAATESSPARVYSRRVSAPSVPTSDQSFPNRMAISRQSASSMSSSSSDRLSDGQSSSSTEKLFSGKAHMQRVEGANKTSEVTYFLPSTELQAKNLSPRGSKVATRSSSFMKALTPDNRTSSHRPTASSRALNRQVSPGKRRHVTTGEATPPSEFFPKDAMRHSLPIQDNEKEKIMKTIEEKQETQDSQRPTELRVSTQNEGNLKNSPPSYHEAVNRRALFQKSSHSVDSDLLQREEAPSKPQHILESKRPLSLDRPVTVERQRSKGKERRQVVGIYFHDSESSDDEISDLENLRLQRSLSGSVTGPAKARQIRRSSSDSKASSRKPSNSSNGGKSKHYMPTGQLFYGQDSVFVETSPDRDTPTNSTSSSDRTITSSEPSGQRQKGQNLERNGSPVRHHTSSPRRNYPQGQNHPPHIQPRETARQRDLPSPSSGLRRSHERDVLSELKKKNWQKSRKGDSFDSGMAADEVANMDFDDESYV</sequence>
<evidence type="ECO:0000259" key="5">
    <source>
        <dbReference type="PROSITE" id="PS50200"/>
    </source>
</evidence>
<dbReference type="PANTHER" id="PTHR23179:SF3">
    <property type="entry name" value="RHO GTPASE-ACTIVATING PROTEIN 20"/>
    <property type="match status" value="1"/>
</dbReference>
<dbReference type="Pfam" id="PF00788">
    <property type="entry name" value="RA"/>
    <property type="match status" value="1"/>
</dbReference>
<dbReference type="Gene3D" id="2.30.29.30">
    <property type="entry name" value="Pleckstrin-homology domain (PH domain)/Phosphotyrosine-binding domain (PTB)"/>
    <property type="match status" value="1"/>
</dbReference>
<evidence type="ECO:0000256" key="3">
    <source>
        <dbReference type="SAM" id="MobiDB-lite"/>
    </source>
</evidence>
<dbReference type="Pfam" id="PF00621">
    <property type="entry name" value="RhoGEF"/>
    <property type="match status" value="1"/>
</dbReference>
<dbReference type="InterPro" id="IPR001849">
    <property type="entry name" value="PH_domain"/>
</dbReference>
<feature type="compositionally biased region" description="Basic and acidic residues" evidence="3">
    <location>
        <begin position="1662"/>
        <end position="1671"/>
    </location>
</feature>
<feature type="compositionally biased region" description="Basic and acidic residues" evidence="3">
    <location>
        <begin position="1470"/>
        <end position="1513"/>
    </location>
</feature>
<dbReference type="CDD" id="cd04402">
    <property type="entry name" value="RhoGAP_ARHGAP20"/>
    <property type="match status" value="1"/>
</dbReference>
<dbReference type="InterPro" id="IPR029071">
    <property type="entry name" value="Ubiquitin-like_domsf"/>
</dbReference>
<dbReference type="Gene3D" id="1.10.555.10">
    <property type="entry name" value="Rho GTPase activation protein"/>
    <property type="match status" value="1"/>
</dbReference>
<keyword evidence="8" id="KW-1185">Reference proteome</keyword>
<proteinExistence type="predicted"/>
<organism evidence="7 8">
    <name type="scientific">Holothuria leucospilota</name>
    <name type="common">Black long sea cucumber</name>
    <name type="synonym">Mertensiothuria leucospilota</name>
    <dbReference type="NCBI Taxonomy" id="206669"/>
    <lineage>
        <taxon>Eukaryota</taxon>
        <taxon>Metazoa</taxon>
        <taxon>Echinodermata</taxon>
        <taxon>Eleutherozoa</taxon>
        <taxon>Echinozoa</taxon>
        <taxon>Holothuroidea</taxon>
        <taxon>Aspidochirotacea</taxon>
        <taxon>Aspidochirotida</taxon>
        <taxon>Holothuriidae</taxon>
        <taxon>Holothuria</taxon>
    </lineage>
</organism>
<dbReference type="SUPFAM" id="SSF48065">
    <property type="entry name" value="DBL homology domain (DH-domain)"/>
    <property type="match status" value="1"/>
</dbReference>
<dbReference type="SMART" id="SM00325">
    <property type="entry name" value="RhoGEF"/>
    <property type="match status" value="1"/>
</dbReference>
<evidence type="ECO:0000259" key="4">
    <source>
        <dbReference type="PROSITE" id="PS50010"/>
    </source>
</evidence>
<dbReference type="Gene3D" id="1.20.900.10">
    <property type="entry name" value="Dbl homology (DH) domain"/>
    <property type="match status" value="1"/>
</dbReference>
<dbReference type="SUPFAM" id="SSF50729">
    <property type="entry name" value="PH domain-like"/>
    <property type="match status" value="1"/>
</dbReference>
<feature type="compositionally biased region" description="Basic residues" evidence="3">
    <location>
        <begin position="16"/>
        <end position="28"/>
    </location>
</feature>
<dbReference type="InterPro" id="IPR011993">
    <property type="entry name" value="PH-like_dom_sf"/>
</dbReference>
<feature type="compositionally biased region" description="Low complexity" evidence="3">
    <location>
        <begin position="1608"/>
        <end position="1624"/>
    </location>
</feature>
<dbReference type="GO" id="GO:0005096">
    <property type="term" value="F:GTPase activator activity"/>
    <property type="evidence" value="ECO:0007669"/>
    <property type="project" value="UniProtKB-KW"/>
</dbReference>
<dbReference type="SUPFAM" id="SSF48350">
    <property type="entry name" value="GTPase activation domain, GAP"/>
    <property type="match status" value="1"/>
</dbReference>
<feature type="compositionally biased region" description="Low complexity" evidence="3">
    <location>
        <begin position="1563"/>
        <end position="1578"/>
    </location>
</feature>
<accession>A0A9Q1GY28</accession>
<dbReference type="PANTHER" id="PTHR23179">
    <property type="entry name" value="T-CELL ACTIVATION RHO GTPASE ACTIVATING PROTEIN-RELATED"/>
    <property type="match status" value="1"/>
</dbReference>
<dbReference type="OrthoDB" id="9994905at2759"/>
<feature type="compositionally biased region" description="Polar residues" evidence="3">
    <location>
        <begin position="473"/>
        <end position="482"/>
    </location>
</feature>
<dbReference type="PROSITE" id="PS50200">
    <property type="entry name" value="RA"/>
    <property type="match status" value="1"/>
</dbReference>
<feature type="compositionally biased region" description="Low complexity" evidence="3">
    <location>
        <begin position="1280"/>
        <end position="1303"/>
    </location>
</feature>
<feature type="compositionally biased region" description="Basic and acidic residues" evidence="3">
    <location>
        <begin position="1681"/>
        <end position="1693"/>
    </location>
</feature>
<dbReference type="EMBL" id="JAIZAY010000016">
    <property type="protein sequence ID" value="KAJ8027448.1"/>
    <property type="molecule type" value="Genomic_DNA"/>
</dbReference>
<feature type="compositionally biased region" description="Low complexity" evidence="3">
    <location>
        <begin position="1222"/>
        <end position="1234"/>
    </location>
</feature>
<feature type="region of interest" description="Disordered" evidence="3">
    <location>
        <begin position="1598"/>
        <end position="1725"/>
    </location>
</feature>
<dbReference type="InterPro" id="IPR000219">
    <property type="entry name" value="DH_dom"/>
</dbReference>
<keyword evidence="2" id="KW-0597">Phosphoprotein</keyword>
<dbReference type="GO" id="GO:0035023">
    <property type="term" value="P:regulation of Rho protein signal transduction"/>
    <property type="evidence" value="ECO:0007669"/>
    <property type="project" value="InterPro"/>
</dbReference>
<protein>
    <submittedName>
        <fullName evidence="7">Rho GTPase-activating protein 20</fullName>
    </submittedName>
</protein>
<dbReference type="InterPro" id="IPR000198">
    <property type="entry name" value="RhoGAP_dom"/>
</dbReference>
<dbReference type="SMART" id="SM00324">
    <property type="entry name" value="RhoGAP"/>
    <property type="match status" value="1"/>
</dbReference>
<comment type="caution">
    <text evidence="7">The sequence shown here is derived from an EMBL/GenBank/DDBJ whole genome shotgun (WGS) entry which is preliminary data.</text>
</comment>
<dbReference type="Pfam" id="PF00620">
    <property type="entry name" value="RhoGAP"/>
    <property type="match status" value="1"/>
</dbReference>
<dbReference type="PROSITE" id="PS50238">
    <property type="entry name" value="RHOGAP"/>
    <property type="match status" value="1"/>
</dbReference>
<dbReference type="CDD" id="cd13319">
    <property type="entry name" value="PH_RARhoGAP"/>
    <property type="match status" value="1"/>
</dbReference>
<feature type="region of interest" description="Disordered" evidence="3">
    <location>
        <begin position="1018"/>
        <end position="1051"/>
    </location>
</feature>